<gene>
    <name evidence="4" type="ORF">N1851_002261</name>
</gene>
<evidence type="ECO:0000313" key="4">
    <source>
        <dbReference type="EMBL" id="KAK0155427.1"/>
    </source>
</evidence>
<sequence>MQSYASDYERNYWLDQGCTLDSIGVYRSKLGKPVLANKTAVMMVKAMHATTHQPAKTMAEMISKNWWFPEMNATIANLIAPCEVCQQMNIRPGFKVPLGRFPQPAQPFEELVIDFTDMGKDNRVGTTGHRSTPNRMTGLSPHELVTGRPMAGPYEPPKGPPADRLHEIMTDYCAKLTRSSRRLYSQILTADPEPETPLVQVGEWIYIKNQTQNPRSQMGGTLQGIVGHTILHLCCSQEGCPVASCQPLPPSNPQRHRRPGVHNPRPQKRQSTAPGHPPP</sequence>
<reference evidence="4" key="1">
    <citation type="journal article" date="2023" name="Front. Mar. Sci.">
        <title>A new Merluccius polli reference genome to investigate the effects of global change in West African waters.</title>
        <authorList>
            <person name="Mateo J.L."/>
            <person name="Blanco-Fernandez C."/>
            <person name="Garcia-Vazquez E."/>
            <person name="Machado-Schiaffino G."/>
        </authorList>
    </citation>
    <scope>NUCLEOTIDE SEQUENCE</scope>
    <source>
        <strain evidence="4">C29</strain>
        <tissue evidence="4">Fin</tissue>
    </source>
</reference>
<name>A0AA47NAF3_MERPO</name>
<dbReference type="Pfam" id="PF17921">
    <property type="entry name" value="Integrase_H2C2"/>
    <property type="match status" value="1"/>
</dbReference>
<dbReference type="InterPro" id="IPR050951">
    <property type="entry name" value="Retrovirus_Pol_polyprotein"/>
</dbReference>
<dbReference type="InterPro" id="IPR041588">
    <property type="entry name" value="Integrase_H2C2"/>
</dbReference>
<protein>
    <recommendedName>
        <fullName evidence="1">Gypsy retrotransposon integrase-like protein 1</fullName>
    </recommendedName>
</protein>
<comment type="caution">
    <text evidence="4">The sequence shown here is derived from an EMBL/GenBank/DDBJ whole genome shotgun (WGS) entry which is preliminary data.</text>
</comment>
<dbReference type="AlphaFoldDB" id="A0AA47NAF3"/>
<evidence type="ECO:0000259" key="3">
    <source>
        <dbReference type="Pfam" id="PF17921"/>
    </source>
</evidence>
<dbReference type="PANTHER" id="PTHR37984">
    <property type="entry name" value="PROTEIN CBG26694"/>
    <property type="match status" value="1"/>
</dbReference>
<dbReference type="EMBL" id="JAOPHQ010000287">
    <property type="protein sequence ID" value="KAK0155427.1"/>
    <property type="molecule type" value="Genomic_DNA"/>
</dbReference>
<proteinExistence type="predicted"/>
<evidence type="ECO:0000256" key="2">
    <source>
        <dbReference type="SAM" id="MobiDB-lite"/>
    </source>
</evidence>
<dbReference type="Proteomes" id="UP001174136">
    <property type="component" value="Unassembled WGS sequence"/>
</dbReference>
<accession>A0AA47NAF3</accession>
<evidence type="ECO:0000313" key="5">
    <source>
        <dbReference type="Proteomes" id="UP001174136"/>
    </source>
</evidence>
<organism evidence="4 5">
    <name type="scientific">Merluccius polli</name>
    <name type="common">Benguela hake</name>
    <name type="synonym">Merluccius cadenati</name>
    <dbReference type="NCBI Taxonomy" id="89951"/>
    <lineage>
        <taxon>Eukaryota</taxon>
        <taxon>Metazoa</taxon>
        <taxon>Chordata</taxon>
        <taxon>Craniata</taxon>
        <taxon>Vertebrata</taxon>
        <taxon>Euteleostomi</taxon>
        <taxon>Actinopterygii</taxon>
        <taxon>Neopterygii</taxon>
        <taxon>Teleostei</taxon>
        <taxon>Neoteleostei</taxon>
        <taxon>Acanthomorphata</taxon>
        <taxon>Zeiogadaria</taxon>
        <taxon>Gadariae</taxon>
        <taxon>Gadiformes</taxon>
        <taxon>Gadoidei</taxon>
        <taxon>Merlucciidae</taxon>
        <taxon>Merluccius</taxon>
    </lineage>
</organism>
<feature type="domain" description="Integrase zinc-binding" evidence="3">
    <location>
        <begin position="43"/>
        <end position="90"/>
    </location>
</feature>
<dbReference type="PANTHER" id="PTHR37984:SF5">
    <property type="entry name" value="PROTEIN NYNRIN-LIKE"/>
    <property type="match status" value="1"/>
</dbReference>
<evidence type="ECO:0000256" key="1">
    <source>
        <dbReference type="ARBA" id="ARBA00039658"/>
    </source>
</evidence>
<feature type="compositionally biased region" description="Basic residues" evidence="2">
    <location>
        <begin position="254"/>
        <end position="268"/>
    </location>
</feature>
<keyword evidence="5" id="KW-1185">Reference proteome</keyword>
<dbReference type="Gene3D" id="1.10.340.70">
    <property type="match status" value="1"/>
</dbReference>
<feature type="region of interest" description="Disordered" evidence="2">
    <location>
        <begin position="248"/>
        <end position="279"/>
    </location>
</feature>